<gene>
    <name evidence="2" type="ORF">GCM10023189_47850</name>
</gene>
<name>A0ABP8NHV9_9BACT</name>
<reference evidence="3" key="1">
    <citation type="journal article" date="2019" name="Int. J. Syst. Evol. Microbiol.">
        <title>The Global Catalogue of Microorganisms (GCM) 10K type strain sequencing project: providing services to taxonomists for standard genome sequencing and annotation.</title>
        <authorList>
            <consortium name="The Broad Institute Genomics Platform"/>
            <consortium name="The Broad Institute Genome Sequencing Center for Infectious Disease"/>
            <person name="Wu L."/>
            <person name="Ma J."/>
        </authorList>
    </citation>
    <scope>NUCLEOTIDE SEQUENCE [LARGE SCALE GENOMIC DNA]</scope>
    <source>
        <strain evidence="3">JCM 17927</strain>
    </source>
</reference>
<proteinExistence type="predicted"/>
<dbReference type="RefSeq" id="WP_345247813.1">
    <property type="nucleotide sequence ID" value="NZ_BAABHD010000080.1"/>
</dbReference>
<dbReference type="InterPro" id="IPR046732">
    <property type="entry name" value="DUF6624"/>
</dbReference>
<dbReference type="Proteomes" id="UP001501175">
    <property type="component" value="Unassembled WGS sequence"/>
</dbReference>
<accession>A0ABP8NHV9</accession>
<organism evidence="2 3">
    <name type="scientific">Nibrella saemangeumensis</name>
    <dbReference type="NCBI Taxonomy" id="1084526"/>
    <lineage>
        <taxon>Bacteria</taxon>
        <taxon>Pseudomonadati</taxon>
        <taxon>Bacteroidota</taxon>
        <taxon>Cytophagia</taxon>
        <taxon>Cytophagales</taxon>
        <taxon>Spirosomataceae</taxon>
        <taxon>Nibrella</taxon>
    </lineage>
</organism>
<evidence type="ECO:0008006" key="4">
    <source>
        <dbReference type="Google" id="ProtNLM"/>
    </source>
</evidence>
<feature type="chain" id="PRO_5047319685" description="DUF4142 domain-containing protein" evidence="1">
    <location>
        <begin position="21"/>
        <end position="199"/>
    </location>
</feature>
<protein>
    <recommendedName>
        <fullName evidence="4">DUF4142 domain-containing protein</fullName>
    </recommendedName>
</protein>
<dbReference type="Pfam" id="PF20329">
    <property type="entry name" value="DUF6624"/>
    <property type="match status" value="1"/>
</dbReference>
<dbReference type="EMBL" id="BAABHD010000080">
    <property type="protein sequence ID" value="GAA4466156.1"/>
    <property type="molecule type" value="Genomic_DNA"/>
</dbReference>
<evidence type="ECO:0000313" key="3">
    <source>
        <dbReference type="Proteomes" id="UP001501175"/>
    </source>
</evidence>
<keyword evidence="3" id="KW-1185">Reference proteome</keyword>
<evidence type="ECO:0000256" key="1">
    <source>
        <dbReference type="SAM" id="SignalP"/>
    </source>
</evidence>
<comment type="caution">
    <text evidence="2">The sequence shown here is derived from an EMBL/GenBank/DDBJ whole genome shotgun (WGS) entry which is preliminary data.</text>
</comment>
<feature type="signal peptide" evidence="1">
    <location>
        <begin position="1"/>
        <end position="20"/>
    </location>
</feature>
<keyword evidence="1" id="KW-0732">Signal</keyword>
<sequence>MKRILLLYLTQCLFCTLVLAQQKATTSDLRAQLNRMYTEDQQQRQAYAKTEQQYGWGSKEAQEFRARLKTMNDRHLQEVDQIISRQGYPGRSLVGQPLDQVAFMIIQQSTDKAVHQKYLPLITEAANKGELDKASAAILTDLVRIQNGENQVYGTQVRVNNQGQKELYPIEDQAGIDRRRKQMDLEPLDAYLRRMGVKQ</sequence>
<evidence type="ECO:0000313" key="2">
    <source>
        <dbReference type="EMBL" id="GAA4466156.1"/>
    </source>
</evidence>